<accession>A0A2W1L987</accession>
<sequence length="174" mass="19065">MAGLLIVLVLTACGSPEKETEKKLGPEPPLPDIQTADGVNIKVHQSSYCWTNGCADYIGPYHMLKDSEKQTVAAGAELRVSFEGRQPDQVSVSLFSDDEIVDVSIQDQVFHAPEEAGVYYYLLSASWVNKQNSQVSDGSSAYAFAVEVTGEIPKQVSFRLTLLGNWPRYTPAIH</sequence>
<gene>
    <name evidence="1" type="ORF">DNH61_06055</name>
</gene>
<comment type="caution">
    <text evidence="1">The sequence shown here is derived from an EMBL/GenBank/DDBJ whole genome shotgun (WGS) entry which is preliminary data.</text>
</comment>
<organism evidence="1 2">
    <name type="scientific">Paenibacillus sambharensis</name>
    <dbReference type="NCBI Taxonomy" id="1803190"/>
    <lineage>
        <taxon>Bacteria</taxon>
        <taxon>Bacillati</taxon>
        <taxon>Bacillota</taxon>
        <taxon>Bacilli</taxon>
        <taxon>Bacillales</taxon>
        <taxon>Paenibacillaceae</taxon>
        <taxon>Paenibacillus</taxon>
    </lineage>
</organism>
<evidence type="ECO:0000313" key="2">
    <source>
        <dbReference type="Proteomes" id="UP000249522"/>
    </source>
</evidence>
<name>A0A2W1L987_9BACL</name>
<evidence type="ECO:0000313" key="1">
    <source>
        <dbReference type="EMBL" id="PZD96758.1"/>
    </source>
</evidence>
<dbReference type="Proteomes" id="UP000249522">
    <property type="component" value="Unassembled WGS sequence"/>
</dbReference>
<dbReference type="AlphaFoldDB" id="A0A2W1L987"/>
<reference evidence="1 2" key="1">
    <citation type="submission" date="2018-06" db="EMBL/GenBank/DDBJ databases">
        <title>Paenibacillus imtechensis sp. nov.</title>
        <authorList>
            <person name="Pinnaka A.K."/>
            <person name="Singh H."/>
            <person name="Kaur M."/>
        </authorList>
    </citation>
    <scope>NUCLEOTIDE SEQUENCE [LARGE SCALE GENOMIC DNA]</scope>
    <source>
        <strain evidence="1 2">SMB1</strain>
    </source>
</reference>
<keyword evidence="2" id="KW-1185">Reference proteome</keyword>
<proteinExistence type="predicted"/>
<dbReference type="EMBL" id="QKRB01000036">
    <property type="protein sequence ID" value="PZD96758.1"/>
    <property type="molecule type" value="Genomic_DNA"/>
</dbReference>
<protein>
    <submittedName>
        <fullName evidence="1">Uncharacterized protein</fullName>
    </submittedName>
</protein>